<proteinExistence type="predicted"/>
<dbReference type="Pfam" id="PF04233">
    <property type="entry name" value="Phage_Mu_F"/>
    <property type="match status" value="1"/>
</dbReference>
<feature type="domain" description="Phage head morphogenesis" evidence="1">
    <location>
        <begin position="150"/>
        <end position="269"/>
    </location>
</feature>
<name>A0A1G8WIC8_ANEMI</name>
<organism evidence="2 3">
    <name type="scientific">Aneurinibacillus migulanus</name>
    <name type="common">Bacillus migulanus</name>
    <dbReference type="NCBI Taxonomy" id="47500"/>
    <lineage>
        <taxon>Bacteria</taxon>
        <taxon>Bacillati</taxon>
        <taxon>Bacillota</taxon>
        <taxon>Bacilli</taxon>
        <taxon>Bacillales</taxon>
        <taxon>Paenibacillaceae</taxon>
        <taxon>Aneurinibacillus group</taxon>
        <taxon>Aneurinibacillus</taxon>
    </lineage>
</organism>
<gene>
    <name evidence="2" type="ORF">SAMN04487909_12836</name>
</gene>
<dbReference type="EMBL" id="FNED01000028">
    <property type="protein sequence ID" value="SDJ77300.1"/>
    <property type="molecule type" value="Genomic_DNA"/>
</dbReference>
<sequence>MQPNKIEVLLSSIHAVICKSDDKLDISHFPSADKLKNHITDYEKDIAKLQRRQKRHFINGIKEFIAKDESIASIMAYVVGNLFAADDFGDKIGESSKKMLYKTIPDLASDIMTSIDKDISFSIMSQKTVDWIEKTGPYLGEIMKLTSHEAVEKAIRTGIENGEGIDKIVDRIKVLPEFDRKRAETTAITEVLAASSAASQEAFSQSPSVEGKTWLHSGGKGITPRPAHVAYSNTTVPVEEPFQVGGEFGMYPRSMEFSARNRVRCHCVMVPSVNQDILKLSKEEKEKIREERVTLLGGYAV</sequence>
<dbReference type="RefSeq" id="WP_052811655.1">
    <property type="nucleotide sequence ID" value="NZ_BJOA01000092.1"/>
</dbReference>
<dbReference type="AlphaFoldDB" id="A0A1G8WIC8"/>
<evidence type="ECO:0000259" key="1">
    <source>
        <dbReference type="Pfam" id="PF04233"/>
    </source>
</evidence>
<dbReference type="Proteomes" id="UP000182836">
    <property type="component" value="Unassembled WGS sequence"/>
</dbReference>
<dbReference type="InterPro" id="IPR006528">
    <property type="entry name" value="Phage_head_morphogenesis_dom"/>
</dbReference>
<reference evidence="2 3" key="1">
    <citation type="submission" date="2016-10" db="EMBL/GenBank/DDBJ databases">
        <authorList>
            <person name="de Groot N.N."/>
        </authorList>
    </citation>
    <scope>NUCLEOTIDE SEQUENCE [LARGE SCALE GENOMIC DNA]</scope>
    <source>
        <strain evidence="2 3">DSM 2895</strain>
    </source>
</reference>
<protein>
    <submittedName>
        <fullName evidence="2">Phage Mu protein F like protein</fullName>
    </submittedName>
</protein>
<evidence type="ECO:0000313" key="3">
    <source>
        <dbReference type="Proteomes" id="UP000182836"/>
    </source>
</evidence>
<evidence type="ECO:0000313" key="2">
    <source>
        <dbReference type="EMBL" id="SDJ77300.1"/>
    </source>
</evidence>
<accession>A0A1G8WIC8</accession>
<dbReference type="GeneID" id="42309165"/>